<proteinExistence type="inferred from homology"/>
<sequence>MARGFWNIMGEIDYVGQKKAEYLYKVIILVSCLIGFAISCITKQFMYTGYAAMISTIVSLILVVPPWPWYKKNPLTWSSKPKKS</sequence>
<protein>
    <recommendedName>
        <fullName evidence="3">Signal peptidase complex subunit 1</fullName>
    </recommendedName>
</protein>
<dbReference type="GO" id="GO:0045047">
    <property type="term" value="P:protein targeting to ER"/>
    <property type="evidence" value="ECO:0007669"/>
    <property type="project" value="TreeGrafter"/>
</dbReference>
<dbReference type="PANTHER" id="PTHR13202">
    <property type="entry name" value="MICROSOMAL SIGNAL PEPTIDASE 12 KDA SUBUNIT"/>
    <property type="match status" value="1"/>
</dbReference>
<dbReference type="EMBL" id="CAJZBQ010000020">
    <property type="protein sequence ID" value="CAG9318337.1"/>
    <property type="molecule type" value="Genomic_DNA"/>
</dbReference>
<feature type="transmembrane region" description="Helical" evidence="9">
    <location>
        <begin position="49"/>
        <end position="70"/>
    </location>
</feature>
<reference evidence="10" key="1">
    <citation type="submission" date="2021-09" db="EMBL/GenBank/DDBJ databases">
        <authorList>
            <consortium name="AG Swart"/>
            <person name="Singh M."/>
            <person name="Singh A."/>
            <person name="Seah K."/>
            <person name="Emmerich C."/>
        </authorList>
    </citation>
    <scope>NUCLEOTIDE SEQUENCE</scope>
    <source>
        <strain evidence="10">ATCC30299</strain>
    </source>
</reference>
<dbReference type="PANTHER" id="PTHR13202:SF0">
    <property type="entry name" value="SIGNAL PEPTIDASE COMPLEX SUBUNIT 1"/>
    <property type="match status" value="1"/>
</dbReference>
<evidence type="ECO:0000256" key="6">
    <source>
        <dbReference type="ARBA" id="ARBA00022989"/>
    </source>
</evidence>
<organism evidence="10 11">
    <name type="scientific">Blepharisma stoltei</name>
    <dbReference type="NCBI Taxonomy" id="1481888"/>
    <lineage>
        <taxon>Eukaryota</taxon>
        <taxon>Sar</taxon>
        <taxon>Alveolata</taxon>
        <taxon>Ciliophora</taxon>
        <taxon>Postciliodesmatophora</taxon>
        <taxon>Heterotrichea</taxon>
        <taxon>Heterotrichida</taxon>
        <taxon>Blepharismidae</taxon>
        <taxon>Blepharisma</taxon>
    </lineage>
</organism>
<comment type="subcellular location">
    <subcellularLocation>
        <location evidence="1">Endoplasmic reticulum membrane</location>
        <topology evidence="1">Multi-pass membrane protein</topology>
    </subcellularLocation>
</comment>
<dbReference type="AlphaFoldDB" id="A0AAU9IU05"/>
<evidence type="ECO:0000256" key="4">
    <source>
        <dbReference type="ARBA" id="ARBA00022692"/>
    </source>
</evidence>
<evidence type="ECO:0000313" key="10">
    <source>
        <dbReference type="EMBL" id="CAG9318337.1"/>
    </source>
</evidence>
<dbReference type="InterPro" id="IPR009542">
    <property type="entry name" value="Spc1/SPCS1"/>
</dbReference>
<evidence type="ECO:0000256" key="2">
    <source>
        <dbReference type="ARBA" id="ARBA00005245"/>
    </source>
</evidence>
<evidence type="ECO:0000256" key="5">
    <source>
        <dbReference type="ARBA" id="ARBA00022824"/>
    </source>
</evidence>
<name>A0AAU9IU05_9CILI</name>
<keyword evidence="4 9" id="KW-0812">Transmembrane</keyword>
<evidence type="ECO:0000256" key="3">
    <source>
        <dbReference type="ARBA" id="ARBA00017059"/>
    </source>
</evidence>
<keyword evidence="11" id="KW-1185">Reference proteome</keyword>
<dbReference type="Pfam" id="PF06645">
    <property type="entry name" value="SPC12"/>
    <property type="match status" value="1"/>
</dbReference>
<dbReference type="GO" id="GO:0005787">
    <property type="term" value="C:signal peptidase complex"/>
    <property type="evidence" value="ECO:0007669"/>
    <property type="project" value="InterPro"/>
</dbReference>
<accession>A0AAU9IU05</accession>
<dbReference type="GO" id="GO:0006465">
    <property type="term" value="P:signal peptide processing"/>
    <property type="evidence" value="ECO:0007669"/>
    <property type="project" value="InterPro"/>
</dbReference>
<comment type="caution">
    <text evidence="10">The sequence shown here is derived from an EMBL/GenBank/DDBJ whole genome shotgun (WGS) entry which is preliminary data.</text>
</comment>
<keyword evidence="6 9" id="KW-1133">Transmembrane helix</keyword>
<feature type="transmembrane region" description="Helical" evidence="9">
    <location>
        <begin position="22"/>
        <end position="42"/>
    </location>
</feature>
<evidence type="ECO:0000256" key="9">
    <source>
        <dbReference type="SAM" id="Phobius"/>
    </source>
</evidence>
<evidence type="ECO:0000256" key="1">
    <source>
        <dbReference type="ARBA" id="ARBA00004477"/>
    </source>
</evidence>
<evidence type="ECO:0000256" key="8">
    <source>
        <dbReference type="ARBA" id="ARBA00045204"/>
    </source>
</evidence>
<gene>
    <name evidence="10" type="ORF">BSTOLATCC_MIC20811</name>
</gene>
<evidence type="ECO:0000313" key="11">
    <source>
        <dbReference type="Proteomes" id="UP001162131"/>
    </source>
</evidence>
<comment type="function">
    <text evidence="8">Component of the signal peptidase complex (SPC) which catalyzes the cleavage of N-terminal signal sequences from nascent proteins as they are translocated into the lumen of the endoplasmic reticulum. Dispensable for SPC enzymatic activity.</text>
</comment>
<evidence type="ECO:0000256" key="7">
    <source>
        <dbReference type="ARBA" id="ARBA00023136"/>
    </source>
</evidence>
<keyword evidence="7 9" id="KW-0472">Membrane</keyword>
<comment type="similarity">
    <text evidence="2">Belongs to the SPCS1 family.</text>
</comment>
<dbReference type="Proteomes" id="UP001162131">
    <property type="component" value="Unassembled WGS sequence"/>
</dbReference>
<keyword evidence="5" id="KW-0256">Endoplasmic reticulum</keyword>